<feature type="non-terminal residue" evidence="2">
    <location>
        <position position="1"/>
    </location>
</feature>
<feature type="region of interest" description="Disordered" evidence="1">
    <location>
        <begin position="201"/>
        <end position="241"/>
    </location>
</feature>
<comment type="caution">
    <text evidence="2">The sequence shown here is derived from an EMBL/GenBank/DDBJ whole genome shotgun (WGS) entry which is preliminary data.</text>
</comment>
<dbReference type="Proteomes" id="UP000654075">
    <property type="component" value="Unassembled WGS sequence"/>
</dbReference>
<evidence type="ECO:0000313" key="2">
    <source>
        <dbReference type="EMBL" id="CAE8613187.1"/>
    </source>
</evidence>
<gene>
    <name evidence="2" type="ORF">PGLA1383_LOCUS30965</name>
</gene>
<evidence type="ECO:0000256" key="1">
    <source>
        <dbReference type="SAM" id="MobiDB-lite"/>
    </source>
</evidence>
<feature type="region of interest" description="Disordered" evidence="1">
    <location>
        <begin position="68"/>
        <end position="87"/>
    </location>
</feature>
<dbReference type="OMA" id="QRECILV"/>
<dbReference type="EMBL" id="CAJNNV010025217">
    <property type="protein sequence ID" value="CAE8613187.1"/>
    <property type="molecule type" value="Genomic_DNA"/>
</dbReference>
<dbReference type="AlphaFoldDB" id="A0A813FM77"/>
<accession>A0A813FM77</accession>
<feature type="compositionally biased region" description="Basic residues" evidence="1">
    <location>
        <begin position="217"/>
        <end position="229"/>
    </location>
</feature>
<evidence type="ECO:0000313" key="3">
    <source>
        <dbReference type="Proteomes" id="UP000654075"/>
    </source>
</evidence>
<organism evidence="2 3">
    <name type="scientific">Polarella glacialis</name>
    <name type="common">Dinoflagellate</name>
    <dbReference type="NCBI Taxonomy" id="89957"/>
    <lineage>
        <taxon>Eukaryota</taxon>
        <taxon>Sar</taxon>
        <taxon>Alveolata</taxon>
        <taxon>Dinophyceae</taxon>
        <taxon>Suessiales</taxon>
        <taxon>Suessiaceae</taxon>
        <taxon>Polarella</taxon>
    </lineage>
</organism>
<sequence>AICAFLADGGFKVLRTYWHQNVCYMRLGDEDQAKRLTYSHGGLNSLELMGEVMKVRIARSTRRLADRGKVHEDLGTQETDAADPAAPSEVPSECPLCGVASHVLRQCPARSRGLRVSCAAFEQTPRQEAEAEVAKASAECASFEAVRWHGSSLYIIMPTAADASQLVQLAAGEGMEIAGEMASVELAASLERHASTFLGRVKGLRPEAPGRAPGGKARGKAKAKHRSGKSKGGLPSNGPAA</sequence>
<dbReference type="OrthoDB" id="10499882at2759"/>
<reference evidence="2" key="1">
    <citation type="submission" date="2021-02" db="EMBL/GenBank/DDBJ databases">
        <authorList>
            <person name="Dougan E. K."/>
            <person name="Rhodes N."/>
            <person name="Thang M."/>
            <person name="Chan C."/>
        </authorList>
    </citation>
    <scope>NUCLEOTIDE SEQUENCE</scope>
</reference>
<name>A0A813FM77_POLGL</name>
<proteinExistence type="predicted"/>
<keyword evidence="3" id="KW-1185">Reference proteome</keyword>
<protein>
    <submittedName>
        <fullName evidence="2">Uncharacterized protein</fullName>
    </submittedName>
</protein>